<organism evidence="2 3">
    <name type="scientific">Candidatus Portnoybacteria bacterium CG11_big_fil_rev_8_21_14_0_20_40_15</name>
    <dbReference type="NCBI Taxonomy" id="1974817"/>
    <lineage>
        <taxon>Bacteria</taxon>
        <taxon>Candidatus Portnoyibacteriota</taxon>
    </lineage>
</organism>
<keyword evidence="1" id="KW-0812">Transmembrane</keyword>
<evidence type="ECO:0000313" key="3">
    <source>
        <dbReference type="Proteomes" id="UP000229317"/>
    </source>
</evidence>
<evidence type="ECO:0000313" key="2">
    <source>
        <dbReference type="EMBL" id="PIQ75219.1"/>
    </source>
</evidence>
<keyword evidence="1" id="KW-1133">Transmembrane helix</keyword>
<evidence type="ECO:0000256" key="1">
    <source>
        <dbReference type="SAM" id="Phobius"/>
    </source>
</evidence>
<dbReference type="Proteomes" id="UP000229317">
    <property type="component" value="Unassembled WGS sequence"/>
</dbReference>
<proteinExistence type="predicted"/>
<reference evidence="2 3" key="1">
    <citation type="submission" date="2017-09" db="EMBL/GenBank/DDBJ databases">
        <title>Depth-based differentiation of microbial function through sediment-hosted aquifers and enrichment of novel symbionts in the deep terrestrial subsurface.</title>
        <authorList>
            <person name="Probst A.J."/>
            <person name="Ladd B."/>
            <person name="Jarett J.K."/>
            <person name="Geller-Mcgrath D.E."/>
            <person name="Sieber C.M."/>
            <person name="Emerson J.B."/>
            <person name="Anantharaman K."/>
            <person name="Thomas B.C."/>
            <person name="Malmstrom R."/>
            <person name="Stieglmeier M."/>
            <person name="Klingl A."/>
            <person name="Woyke T."/>
            <person name="Ryan C.M."/>
            <person name="Banfield J.F."/>
        </authorList>
    </citation>
    <scope>NUCLEOTIDE SEQUENCE [LARGE SCALE GENOMIC DNA]</scope>
    <source>
        <strain evidence="2">CG11_big_fil_rev_8_21_14_0_20_40_15</strain>
    </source>
</reference>
<protein>
    <submittedName>
        <fullName evidence="2">Uncharacterized protein</fullName>
    </submittedName>
</protein>
<sequence>QFPDRRKVSFVKTTEYQRRQKMKKMLLFLGIENDILFLLLLIAIFLLAVRDIAQWRMLPYLDEWTIGLIGKVKKRKQRR</sequence>
<comment type="caution">
    <text evidence="2">The sequence shown here is derived from an EMBL/GenBank/DDBJ whole genome shotgun (WGS) entry which is preliminary data.</text>
</comment>
<dbReference type="EMBL" id="PCVO01000036">
    <property type="protein sequence ID" value="PIQ75219.1"/>
    <property type="molecule type" value="Genomic_DNA"/>
</dbReference>
<dbReference type="AlphaFoldDB" id="A0A2H0KSV1"/>
<gene>
    <name evidence="2" type="ORF">COV84_02390</name>
</gene>
<keyword evidence="1" id="KW-0472">Membrane</keyword>
<feature type="transmembrane region" description="Helical" evidence="1">
    <location>
        <begin position="26"/>
        <end position="49"/>
    </location>
</feature>
<accession>A0A2H0KSV1</accession>
<name>A0A2H0KSV1_9BACT</name>
<feature type="non-terminal residue" evidence="2">
    <location>
        <position position="1"/>
    </location>
</feature>